<dbReference type="InterPro" id="IPR013128">
    <property type="entry name" value="Peptidase_C1A"/>
</dbReference>
<comment type="caution">
    <text evidence="13">The sequence shown here is derived from an EMBL/GenBank/DDBJ whole genome shotgun (WGS) entry which is preliminary data.</text>
</comment>
<dbReference type="PROSITE" id="PS00139">
    <property type="entry name" value="THIOL_PROTEASE_CYS"/>
    <property type="match status" value="1"/>
</dbReference>
<gene>
    <name evidence="13" type="ORF">RND71_027635</name>
</gene>
<dbReference type="Gene3D" id="3.90.70.10">
    <property type="entry name" value="Cysteine proteinases"/>
    <property type="match status" value="1"/>
</dbReference>
<keyword evidence="3" id="KW-0378">Hydrolase</keyword>
<sequence length="428" mass="46517">MAIHFSTLTLSILIMLVSSATVILAAEDMSIITYNEKHHSIGSESTVQRSDDEVMTLYESWLVEHKKVYNALGEKDKRFQIFKDNLRYIDEQNAMSGKSYKLGLTQFSDLTNEEYRKMYLGTKGDGARRLSNRQSDRYAPKVGDSLPDSVDWREKGVLVGVKNQGQCGSCWAFSAVASIEAVNKIVTGNSISLSEQELVDCDTSINSGCKGGLMDYAFKFVINNGGIDTEEDYPYTAKDGRCDQTRKNAKVVTIDGYEDVPANDEKALKKAVSGQPVSVAIEAGGKDFQHYKSGIFTGKCGEAVDHGVVAVGYGSENGKDYWIVRNSWGASWGEQGYLRMQRNIANPKGLCGIATIASYPVKTGQNPPKPAPSPPSPERLAAVSTSTITTVSLGVAALWKELLAVKTITVAAHMIIPSATLKPAPAQL</sequence>
<proteinExistence type="inferred from homology"/>
<dbReference type="FunFam" id="3.90.70.10:FF:000068">
    <property type="entry name" value="Cysteine protease 1"/>
    <property type="match status" value="1"/>
</dbReference>
<dbReference type="InterPro" id="IPR025660">
    <property type="entry name" value="Pept_his_AS"/>
</dbReference>
<dbReference type="SMART" id="SM00848">
    <property type="entry name" value="Inhibitor_I29"/>
    <property type="match status" value="1"/>
</dbReference>
<keyword evidence="10" id="KW-0732">Signal</keyword>
<comment type="catalytic activity">
    <reaction evidence="6">
        <text>Specificity close to that of papain.</text>
        <dbReference type="EC" id="3.4.22.14"/>
    </reaction>
</comment>
<evidence type="ECO:0000256" key="10">
    <source>
        <dbReference type="SAM" id="SignalP"/>
    </source>
</evidence>
<dbReference type="InterPro" id="IPR000668">
    <property type="entry name" value="Peptidase_C1A_C"/>
</dbReference>
<evidence type="ECO:0000256" key="1">
    <source>
        <dbReference type="ARBA" id="ARBA00008455"/>
    </source>
</evidence>
<organism evidence="13 14">
    <name type="scientific">Anisodus tanguticus</name>
    <dbReference type="NCBI Taxonomy" id="243964"/>
    <lineage>
        <taxon>Eukaryota</taxon>
        <taxon>Viridiplantae</taxon>
        <taxon>Streptophyta</taxon>
        <taxon>Embryophyta</taxon>
        <taxon>Tracheophyta</taxon>
        <taxon>Spermatophyta</taxon>
        <taxon>Magnoliopsida</taxon>
        <taxon>eudicotyledons</taxon>
        <taxon>Gunneridae</taxon>
        <taxon>Pentapetalae</taxon>
        <taxon>asterids</taxon>
        <taxon>lamiids</taxon>
        <taxon>Solanales</taxon>
        <taxon>Solanaceae</taxon>
        <taxon>Solanoideae</taxon>
        <taxon>Hyoscyameae</taxon>
        <taxon>Anisodus</taxon>
    </lineage>
</organism>
<dbReference type="SUPFAM" id="SSF54001">
    <property type="entry name" value="Cysteine proteinases"/>
    <property type="match status" value="1"/>
</dbReference>
<keyword evidence="5" id="KW-1015">Disulfide bond</keyword>
<dbReference type="PROSITE" id="PS00639">
    <property type="entry name" value="THIOL_PROTEASE_HIS"/>
    <property type="match status" value="1"/>
</dbReference>
<dbReference type="InterPro" id="IPR000169">
    <property type="entry name" value="Pept_cys_AS"/>
</dbReference>
<evidence type="ECO:0000313" key="13">
    <source>
        <dbReference type="EMBL" id="KAK4352117.1"/>
    </source>
</evidence>
<dbReference type="GO" id="GO:0004197">
    <property type="term" value="F:cysteine-type endopeptidase activity"/>
    <property type="evidence" value="ECO:0007669"/>
    <property type="project" value="UniProtKB-EC"/>
</dbReference>
<evidence type="ECO:0000256" key="3">
    <source>
        <dbReference type="ARBA" id="ARBA00022801"/>
    </source>
</evidence>
<dbReference type="AlphaFoldDB" id="A0AAE1V1X2"/>
<feature type="chain" id="PRO_5042270940" description="Actinidain" evidence="10">
    <location>
        <begin position="26"/>
        <end position="428"/>
    </location>
</feature>
<dbReference type="PANTHER" id="PTHR12411">
    <property type="entry name" value="CYSTEINE PROTEASE FAMILY C1-RELATED"/>
    <property type="match status" value="1"/>
</dbReference>
<feature type="domain" description="Peptidase C1A papain C-terminal" evidence="11">
    <location>
        <begin position="146"/>
        <end position="361"/>
    </location>
</feature>
<comment type="similarity">
    <text evidence="1">Belongs to the peptidase C1 family.</text>
</comment>
<keyword evidence="14" id="KW-1185">Reference proteome</keyword>
<dbReference type="InterPro" id="IPR025661">
    <property type="entry name" value="Pept_asp_AS"/>
</dbReference>
<evidence type="ECO:0000256" key="7">
    <source>
        <dbReference type="ARBA" id="ARBA00058326"/>
    </source>
</evidence>
<dbReference type="Proteomes" id="UP001291623">
    <property type="component" value="Unassembled WGS sequence"/>
</dbReference>
<evidence type="ECO:0000256" key="9">
    <source>
        <dbReference type="ARBA" id="ARBA00068904"/>
    </source>
</evidence>
<reference evidence="13" key="1">
    <citation type="submission" date="2023-12" db="EMBL/GenBank/DDBJ databases">
        <title>Genome assembly of Anisodus tanguticus.</title>
        <authorList>
            <person name="Wang Y.-J."/>
        </authorList>
    </citation>
    <scope>NUCLEOTIDE SEQUENCE</scope>
    <source>
        <strain evidence="13">KB-2021</strain>
        <tissue evidence="13">Leaf</tissue>
    </source>
</reference>
<dbReference type="SMART" id="SM00645">
    <property type="entry name" value="Pept_C1"/>
    <property type="match status" value="1"/>
</dbReference>
<evidence type="ECO:0000256" key="6">
    <source>
        <dbReference type="ARBA" id="ARBA00050389"/>
    </source>
</evidence>
<dbReference type="EC" id="3.4.22.14" evidence="8"/>
<accession>A0AAE1V1X2</accession>
<dbReference type="InterPro" id="IPR013201">
    <property type="entry name" value="Prot_inhib_I29"/>
</dbReference>
<dbReference type="CDD" id="cd02248">
    <property type="entry name" value="Peptidase_C1A"/>
    <property type="match status" value="1"/>
</dbReference>
<keyword evidence="4" id="KW-0788">Thiol protease</keyword>
<evidence type="ECO:0000259" key="12">
    <source>
        <dbReference type="SMART" id="SM00848"/>
    </source>
</evidence>
<comment type="function">
    <text evidence="7">Cysteine protease responsible for the cleavage of kiwellin into kissper and KiTH.</text>
</comment>
<dbReference type="PROSITE" id="PS00640">
    <property type="entry name" value="THIOL_PROTEASE_ASN"/>
    <property type="match status" value="1"/>
</dbReference>
<evidence type="ECO:0000313" key="14">
    <source>
        <dbReference type="Proteomes" id="UP001291623"/>
    </source>
</evidence>
<evidence type="ECO:0000256" key="5">
    <source>
        <dbReference type="ARBA" id="ARBA00023157"/>
    </source>
</evidence>
<feature type="signal peptide" evidence="10">
    <location>
        <begin position="1"/>
        <end position="25"/>
    </location>
</feature>
<dbReference type="GO" id="GO:0006508">
    <property type="term" value="P:proteolysis"/>
    <property type="evidence" value="ECO:0007669"/>
    <property type="project" value="UniProtKB-KW"/>
</dbReference>
<dbReference type="Pfam" id="PF08246">
    <property type="entry name" value="Inhibitor_I29"/>
    <property type="match status" value="1"/>
</dbReference>
<keyword evidence="2" id="KW-0645">Protease</keyword>
<protein>
    <recommendedName>
        <fullName evidence="9">Actinidain</fullName>
        <ecNumber evidence="8">3.4.22.14</ecNumber>
    </recommendedName>
</protein>
<evidence type="ECO:0000256" key="4">
    <source>
        <dbReference type="ARBA" id="ARBA00022807"/>
    </source>
</evidence>
<evidence type="ECO:0000259" key="11">
    <source>
        <dbReference type="SMART" id="SM00645"/>
    </source>
</evidence>
<dbReference type="InterPro" id="IPR038765">
    <property type="entry name" value="Papain-like_cys_pep_sf"/>
</dbReference>
<evidence type="ECO:0000256" key="8">
    <source>
        <dbReference type="ARBA" id="ARBA00066502"/>
    </source>
</evidence>
<dbReference type="EMBL" id="JAVYJV010000015">
    <property type="protein sequence ID" value="KAK4352117.1"/>
    <property type="molecule type" value="Genomic_DNA"/>
</dbReference>
<name>A0AAE1V1X2_9SOLA</name>
<dbReference type="InterPro" id="IPR039417">
    <property type="entry name" value="Peptidase_C1A_papain-like"/>
</dbReference>
<dbReference type="PRINTS" id="PR00705">
    <property type="entry name" value="PAPAIN"/>
</dbReference>
<dbReference type="Pfam" id="PF00112">
    <property type="entry name" value="Peptidase_C1"/>
    <property type="match status" value="1"/>
</dbReference>
<feature type="domain" description="Cathepsin propeptide inhibitor" evidence="12">
    <location>
        <begin position="58"/>
        <end position="115"/>
    </location>
</feature>
<evidence type="ECO:0000256" key="2">
    <source>
        <dbReference type="ARBA" id="ARBA00022670"/>
    </source>
</evidence>